<keyword evidence="5 11" id="KW-0479">Metal-binding</keyword>
<dbReference type="InterPro" id="IPR018957">
    <property type="entry name" value="Znf_C3HC4_RING-type"/>
</dbReference>
<dbReference type="InterPro" id="IPR004170">
    <property type="entry name" value="WWE_dom"/>
</dbReference>
<dbReference type="FunFam" id="3.30.390.130:FF:000001">
    <property type="entry name" value="Probable E3 ubiquitin-protein ligase DTX3"/>
    <property type="match status" value="1"/>
</dbReference>
<comment type="subcellular location">
    <subcellularLocation>
        <location evidence="11">Cytoplasm</location>
    </subcellularLocation>
</comment>
<dbReference type="SMART" id="SM00678">
    <property type="entry name" value="WWE"/>
    <property type="match status" value="2"/>
</dbReference>
<dbReference type="Gene3D" id="3.30.720.50">
    <property type="match status" value="2"/>
</dbReference>
<dbReference type="AlphaFoldDB" id="A0AAX7STE9"/>
<dbReference type="Ensembl" id="ENSACLT00000091999.1">
    <property type="protein sequence ID" value="ENSACLP00000047834.1"/>
    <property type="gene ID" value="ENSACLG00000023976.2"/>
</dbReference>
<evidence type="ECO:0000256" key="5">
    <source>
        <dbReference type="ARBA" id="ARBA00022723"/>
    </source>
</evidence>
<comment type="similarity">
    <text evidence="3 11">Belongs to the Deltex family.</text>
</comment>
<dbReference type="GO" id="GO:0016567">
    <property type="term" value="P:protein ubiquitination"/>
    <property type="evidence" value="ECO:0007669"/>
    <property type="project" value="UniProtKB-UniRule"/>
</dbReference>
<dbReference type="GeneID" id="113030482"/>
<dbReference type="Pfam" id="PF02825">
    <property type="entry name" value="WWE"/>
    <property type="match status" value="2"/>
</dbReference>
<feature type="compositionally biased region" description="Pro residues" evidence="12">
    <location>
        <begin position="346"/>
        <end position="370"/>
    </location>
</feature>
<dbReference type="GO" id="GO:0061630">
    <property type="term" value="F:ubiquitin protein ligase activity"/>
    <property type="evidence" value="ECO:0007669"/>
    <property type="project" value="UniProtKB-UniRule"/>
</dbReference>
<evidence type="ECO:0000256" key="4">
    <source>
        <dbReference type="ARBA" id="ARBA00022679"/>
    </source>
</evidence>
<dbReference type="Gene3D" id="3.30.390.130">
    <property type="match status" value="1"/>
</dbReference>
<keyword evidence="8 11" id="KW-0862">Zinc</keyword>
<evidence type="ECO:0000256" key="3">
    <source>
        <dbReference type="ARBA" id="ARBA00009413"/>
    </source>
</evidence>
<dbReference type="InterPro" id="IPR039398">
    <property type="entry name" value="Deltex_fam"/>
</dbReference>
<reference evidence="15 16" key="1">
    <citation type="submission" date="2018-05" db="EMBL/GenBank/DDBJ databases">
        <authorList>
            <person name="Datahose"/>
        </authorList>
    </citation>
    <scope>NUCLEOTIDE SEQUENCE</scope>
</reference>
<evidence type="ECO:0000256" key="1">
    <source>
        <dbReference type="ARBA" id="ARBA00000900"/>
    </source>
</evidence>
<feature type="compositionally biased region" description="Basic residues" evidence="12">
    <location>
        <begin position="388"/>
        <end position="398"/>
    </location>
</feature>
<dbReference type="Proteomes" id="UP000265100">
    <property type="component" value="Chromosome 10"/>
</dbReference>
<feature type="domain" description="RING-type" evidence="13">
    <location>
        <begin position="421"/>
        <end position="485"/>
    </location>
</feature>
<name>A0AAX7STE9_ASTCA</name>
<evidence type="ECO:0000256" key="6">
    <source>
        <dbReference type="ARBA" id="ARBA00022737"/>
    </source>
</evidence>
<evidence type="ECO:0000259" key="13">
    <source>
        <dbReference type="PROSITE" id="PS50089"/>
    </source>
</evidence>
<feature type="region of interest" description="Disordered" evidence="12">
    <location>
        <begin position="339"/>
        <end position="403"/>
    </location>
</feature>
<feature type="region of interest" description="Disordered" evidence="12">
    <location>
        <begin position="215"/>
        <end position="260"/>
    </location>
</feature>
<dbReference type="GeneTree" id="ENSGT00940000157641"/>
<dbReference type="EC" id="2.3.2.27" evidence="11"/>
<dbReference type="PROSITE" id="PS50089">
    <property type="entry name" value="ZF_RING_2"/>
    <property type="match status" value="1"/>
</dbReference>
<dbReference type="FunFam" id="3.30.40.10:FF:000097">
    <property type="entry name" value="E3 ubiquitin-protein ligase DTX4"/>
    <property type="match status" value="1"/>
</dbReference>
<evidence type="ECO:0000313" key="15">
    <source>
        <dbReference type="Ensembl" id="ENSACLP00000047834.1"/>
    </source>
</evidence>
<evidence type="ECO:0000259" key="14">
    <source>
        <dbReference type="PROSITE" id="PS50918"/>
    </source>
</evidence>
<keyword evidence="6" id="KW-0677">Repeat</keyword>
<keyword evidence="7 10" id="KW-0863">Zinc-finger</keyword>
<keyword evidence="9" id="KW-0914">Notch signaling pathway</keyword>
<evidence type="ECO:0000256" key="7">
    <source>
        <dbReference type="ARBA" id="ARBA00022771"/>
    </source>
</evidence>
<evidence type="ECO:0000256" key="11">
    <source>
        <dbReference type="RuleBase" id="RU367105"/>
    </source>
</evidence>
<dbReference type="RefSeq" id="XP_026037769.1">
    <property type="nucleotide sequence ID" value="XM_026181984.1"/>
</dbReference>
<keyword evidence="16" id="KW-1185">Reference proteome</keyword>
<dbReference type="InterPro" id="IPR039396">
    <property type="entry name" value="Deltex_C"/>
</dbReference>
<dbReference type="InterPro" id="IPR039399">
    <property type="entry name" value="Deltex_C_sf"/>
</dbReference>
<dbReference type="SUPFAM" id="SSF57850">
    <property type="entry name" value="RING/U-box"/>
    <property type="match status" value="1"/>
</dbReference>
<evidence type="ECO:0000313" key="16">
    <source>
        <dbReference type="Proteomes" id="UP000265100"/>
    </source>
</evidence>
<dbReference type="Gene3D" id="3.30.40.10">
    <property type="entry name" value="Zinc/RING finger domain, C3HC4 (zinc finger)"/>
    <property type="match status" value="1"/>
</dbReference>
<evidence type="ECO:0000256" key="8">
    <source>
        <dbReference type="ARBA" id="ARBA00022833"/>
    </source>
</evidence>
<evidence type="ECO:0000256" key="2">
    <source>
        <dbReference type="ARBA" id="ARBA00004906"/>
    </source>
</evidence>
<sequence>MAIVSGSCARVNGSRNGPPVSATPSGSVGQSQPMIAVWEWQDDQGYWRPYSGQVSAYIERCLSPRGHRGGAPGSMSICLGQSDPSLSPYLIDIPSLKQFRQDTGKTRSVRRSLFAQSSGLGSGVYWEWANDEGGWTPYETRTSILLEHSYQARQGTADLGPHGYNYIVDLTSLAQVNKSTGFRRQVRRQCNLPYPLASSGPPAIPSGPACSCQQCLSHSSTGPMPSRSRHSFSSGSLNRPSLQGTGRAVAAHPTSVYSPYPRRPLSVGGMSWGSPWAPPTSGSQLSAPLTNSTSANGLSVPSISVQLNGSTSVSSALAGMASILMSAVGLGVHFTSAPLPQQQQQHPPPQHQQPAPFSLPPPPPLLPPASRPIKPHSSSSTSTSSSVRRAKRQHRRASTQRPEEVIQRYMEVVAGVQDEDCIICMDQLSNPSGYETPSTEEGGQSIQPDTVGKFIKCGHTLHMLCMLAMYNNGTKDGSLQCPSCKTIYGEKTGTQPKGKMEIYSIAQSLPGHPDCGTIQIIYSIPPGIQGPEHPNPGQPYTCRGFPRFCFLPDNDKGRKVLELLKVAWMRRLIFTVGTSSTTGEPDTVVWNGIHHKTEMMSNLSGHGYPDPNYLDNVLSELASQGVTEDCLKPPGSGSGAS</sequence>
<dbReference type="PANTHER" id="PTHR12622">
    <property type="entry name" value="DELTEX-RELATED"/>
    <property type="match status" value="1"/>
</dbReference>
<dbReference type="Pfam" id="PF00097">
    <property type="entry name" value="zf-C3HC4"/>
    <property type="match status" value="1"/>
</dbReference>
<reference evidence="15" key="3">
    <citation type="submission" date="2025-08" db="UniProtKB">
        <authorList>
            <consortium name="Ensembl"/>
        </authorList>
    </citation>
    <scope>IDENTIFICATION</scope>
</reference>
<accession>A0AAX7STE9</accession>
<evidence type="ECO:0000256" key="12">
    <source>
        <dbReference type="SAM" id="MobiDB-lite"/>
    </source>
</evidence>
<dbReference type="InterPro" id="IPR037197">
    <property type="entry name" value="WWE_dom_sf"/>
</dbReference>
<proteinExistence type="inferred from homology"/>
<comment type="pathway">
    <text evidence="2 11">Protein modification; protein ubiquitination.</text>
</comment>
<organism evidence="15 16">
    <name type="scientific">Astatotilapia calliptera</name>
    <name type="common">Eastern happy</name>
    <name type="synonym">Chromis callipterus</name>
    <dbReference type="NCBI Taxonomy" id="8154"/>
    <lineage>
        <taxon>Eukaryota</taxon>
        <taxon>Metazoa</taxon>
        <taxon>Chordata</taxon>
        <taxon>Craniata</taxon>
        <taxon>Vertebrata</taxon>
        <taxon>Euteleostomi</taxon>
        <taxon>Actinopterygii</taxon>
        <taxon>Neopterygii</taxon>
        <taxon>Teleostei</taxon>
        <taxon>Neoteleostei</taxon>
        <taxon>Acanthomorphata</taxon>
        <taxon>Ovalentaria</taxon>
        <taxon>Cichlomorphae</taxon>
        <taxon>Cichliformes</taxon>
        <taxon>Cichlidae</taxon>
        <taxon>African cichlids</taxon>
        <taxon>Pseudocrenilabrinae</taxon>
        <taxon>Haplochromini</taxon>
        <taxon>Astatotilapia</taxon>
    </lineage>
</organism>
<dbReference type="SMART" id="SM00184">
    <property type="entry name" value="RING"/>
    <property type="match status" value="1"/>
</dbReference>
<feature type="region of interest" description="Disordered" evidence="12">
    <location>
        <begin position="1"/>
        <end position="30"/>
    </location>
</feature>
<dbReference type="InterPro" id="IPR013083">
    <property type="entry name" value="Znf_RING/FYVE/PHD"/>
</dbReference>
<comment type="catalytic activity">
    <reaction evidence="1 11">
        <text>S-ubiquitinyl-[E2 ubiquitin-conjugating enzyme]-L-cysteine + [acceptor protein]-L-lysine = [E2 ubiquitin-conjugating enzyme]-L-cysteine + N(6)-ubiquitinyl-[acceptor protein]-L-lysine.</text>
        <dbReference type="EC" id="2.3.2.27"/>
    </reaction>
</comment>
<dbReference type="CDD" id="cd09633">
    <property type="entry name" value="Deltex_C"/>
    <property type="match status" value="1"/>
</dbReference>
<dbReference type="PROSITE" id="PS50918">
    <property type="entry name" value="WWE"/>
    <property type="match status" value="2"/>
</dbReference>
<keyword evidence="11" id="KW-0963">Cytoplasm</keyword>
<gene>
    <name evidence="15" type="primary">DTX2</name>
</gene>
<keyword evidence="4 11" id="KW-0808">Transferase</keyword>
<dbReference type="GO" id="GO:0008270">
    <property type="term" value="F:zinc ion binding"/>
    <property type="evidence" value="ECO:0007669"/>
    <property type="project" value="UniProtKB-KW"/>
</dbReference>
<dbReference type="SUPFAM" id="SSF117839">
    <property type="entry name" value="WWE domain"/>
    <property type="match status" value="2"/>
</dbReference>
<dbReference type="GO" id="GO:0007219">
    <property type="term" value="P:Notch signaling pathway"/>
    <property type="evidence" value="ECO:0007669"/>
    <property type="project" value="UniProtKB-KW"/>
</dbReference>
<dbReference type="Pfam" id="PF18102">
    <property type="entry name" value="DTC"/>
    <property type="match status" value="1"/>
</dbReference>
<dbReference type="InterPro" id="IPR018123">
    <property type="entry name" value="WWE-dom_subgr"/>
</dbReference>
<dbReference type="InterPro" id="IPR001841">
    <property type="entry name" value="Znf_RING"/>
</dbReference>
<feature type="compositionally biased region" description="Low complexity" evidence="12">
    <location>
        <begin position="377"/>
        <end position="386"/>
    </location>
</feature>
<reference evidence="15" key="4">
    <citation type="submission" date="2025-09" db="UniProtKB">
        <authorList>
            <consortium name="Ensembl"/>
        </authorList>
    </citation>
    <scope>IDENTIFICATION</scope>
</reference>
<protein>
    <recommendedName>
        <fullName evidence="11">E3 ubiquitin-protein ligase</fullName>
        <ecNumber evidence="11">2.3.2.27</ecNumber>
    </recommendedName>
</protein>
<feature type="domain" description="WWE" evidence="14">
    <location>
        <begin position="23"/>
        <end position="111"/>
    </location>
</feature>
<feature type="domain" description="WWE" evidence="14">
    <location>
        <begin position="112"/>
        <end position="188"/>
    </location>
</feature>
<reference evidence="16" key="2">
    <citation type="submission" date="2023-03" db="EMBL/GenBank/DDBJ databases">
        <authorList>
            <consortium name="Wellcome Sanger Institute Data Sharing"/>
        </authorList>
    </citation>
    <scope>NUCLEOTIDE SEQUENCE [LARGE SCALE GENOMIC DNA]</scope>
</reference>
<evidence type="ECO:0000256" key="9">
    <source>
        <dbReference type="ARBA" id="ARBA00022976"/>
    </source>
</evidence>
<dbReference type="GO" id="GO:0005737">
    <property type="term" value="C:cytoplasm"/>
    <property type="evidence" value="ECO:0007669"/>
    <property type="project" value="UniProtKB-SubCell"/>
</dbReference>
<evidence type="ECO:0000256" key="10">
    <source>
        <dbReference type="PROSITE-ProRule" id="PRU00175"/>
    </source>
</evidence>